<sequence>MKRITALMLSASVFLFLAACSKSPEERLLDLAPRFQKAMCAKTIECTKDELEKIPAQYRSMVPQMLQSEEACVTFFQQKFEEQKKLREEKKEKITEEMVNAYEKCVKGLETTTCDPFKGQRGGGGPARIPGCEDLEKFSPSK</sequence>
<feature type="chain" id="PRO_5045729560" evidence="2">
    <location>
        <begin position="19"/>
        <end position="142"/>
    </location>
</feature>
<accession>A0ABV5BQY9</accession>
<feature type="signal peptide" evidence="2">
    <location>
        <begin position="1"/>
        <end position="18"/>
    </location>
</feature>
<dbReference type="PROSITE" id="PS51257">
    <property type="entry name" value="PROKAR_LIPOPROTEIN"/>
    <property type="match status" value="1"/>
</dbReference>
<dbReference type="Proteomes" id="UP001580391">
    <property type="component" value="Unassembled WGS sequence"/>
</dbReference>
<reference evidence="3 4" key="1">
    <citation type="submission" date="2024-09" db="EMBL/GenBank/DDBJ databases">
        <title>Taxonomic and Genotyping Characterization of Leptospira Strains isolated from Multiple Sources in Colombia highlights the importance of intermediate species.</title>
        <authorList>
            <person name="Torres Higuera L."/>
            <person name="Rojas Tapias D."/>
            <person name="Jimenez Velasquez S."/>
            <person name="Renjifo Ibanez C."/>
        </authorList>
    </citation>
    <scope>NUCLEOTIDE SEQUENCE [LARGE SCALE GENOMIC DNA]</scope>
    <source>
        <strain evidence="3 4">Lep080</strain>
    </source>
</reference>
<organism evidence="3 4">
    <name type="scientific">Leptospira wolffii</name>
    <dbReference type="NCBI Taxonomy" id="409998"/>
    <lineage>
        <taxon>Bacteria</taxon>
        <taxon>Pseudomonadati</taxon>
        <taxon>Spirochaetota</taxon>
        <taxon>Spirochaetia</taxon>
        <taxon>Leptospirales</taxon>
        <taxon>Leptospiraceae</taxon>
        <taxon>Leptospira</taxon>
    </lineage>
</organism>
<gene>
    <name evidence="3" type="ORF">ACE5IX_13795</name>
</gene>
<feature type="region of interest" description="Disordered" evidence="1">
    <location>
        <begin position="116"/>
        <end position="142"/>
    </location>
</feature>
<dbReference type="NCBIfam" id="NF047485">
    <property type="entry name" value="LA_2478_plus"/>
    <property type="match status" value="1"/>
</dbReference>
<evidence type="ECO:0000313" key="3">
    <source>
        <dbReference type="EMBL" id="MFB5737590.1"/>
    </source>
</evidence>
<evidence type="ECO:0000313" key="4">
    <source>
        <dbReference type="Proteomes" id="UP001580391"/>
    </source>
</evidence>
<evidence type="ECO:0000256" key="2">
    <source>
        <dbReference type="SAM" id="SignalP"/>
    </source>
</evidence>
<dbReference type="EMBL" id="JBHILJ010000007">
    <property type="protein sequence ID" value="MFB5737590.1"/>
    <property type="molecule type" value="Genomic_DNA"/>
</dbReference>
<keyword evidence="4" id="KW-1185">Reference proteome</keyword>
<evidence type="ECO:0000256" key="1">
    <source>
        <dbReference type="SAM" id="MobiDB-lite"/>
    </source>
</evidence>
<protein>
    <submittedName>
        <fullName evidence="3">LA_2478/LA_2722/LA_4182 family protein</fullName>
    </submittedName>
</protein>
<name>A0ABV5BQY9_9LEPT</name>
<comment type="caution">
    <text evidence="3">The sequence shown here is derived from an EMBL/GenBank/DDBJ whole genome shotgun (WGS) entry which is preliminary data.</text>
</comment>
<dbReference type="RefSeq" id="WP_040508032.1">
    <property type="nucleotide sequence ID" value="NZ_JBHILI010000008.1"/>
</dbReference>
<proteinExistence type="predicted"/>
<keyword evidence="2" id="KW-0732">Signal</keyword>